<dbReference type="SUPFAM" id="SSF48695">
    <property type="entry name" value="Multiheme cytochromes"/>
    <property type="match status" value="1"/>
</dbReference>
<evidence type="ECO:0008006" key="4">
    <source>
        <dbReference type="Google" id="ProtNLM"/>
    </source>
</evidence>
<dbReference type="AlphaFoldDB" id="A0A1I3AZS0"/>
<feature type="chain" id="PRO_5011710330" description="Isoquinoline 1-oxidoreductase subunit" evidence="1">
    <location>
        <begin position="22"/>
        <end position="211"/>
    </location>
</feature>
<dbReference type="RefSeq" id="WP_177223367.1">
    <property type="nucleotide sequence ID" value="NZ_FOPY01000005.1"/>
</dbReference>
<organism evidence="2 3">
    <name type="scientific">Modicisalibacter xianhensis</name>
    <dbReference type="NCBI Taxonomy" id="442341"/>
    <lineage>
        <taxon>Bacteria</taxon>
        <taxon>Pseudomonadati</taxon>
        <taxon>Pseudomonadota</taxon>
        <taxon>Gammaproteobacteria</taxon>
        <taxon>Oceanospirillales</taxon>
        <taxon>Halomonadaceae</taxon>
        <taxon>Modicisalibacter</taxon>
    </lineage>
</organism>
<sequence>MKRILFYAVCAALLAVAMAFALGPAIAQSASAEAKSLKSPADFDSINNLKERSVALFNEMGKVLKHPRCVNCHPRGDSPLQGMEQQVHQPLVVRGMGNIGAPGMRCMTCHGPENVPYSTQEGSIPGHPKWHLAPPEQAWEGKSLAAICQQLKDQDRSHKTLAELQKHNATDTLVGWGWHPGEGRQPAPGTQKIFGDLTQAWIDSGAHCPQG</sequence>
<keyword evidence="1" id="KW-0732">Signal</keyword>
<protein>
    <recommendedName>
        <fullName evidence="4">Isoquinoline 1-oxidoreductase subunit</fullName>
    </recommendedName>
</protein>
<gene>
    <name evidence="2" type="ORF">SAMN04487959_105264</name>
</gene>
<name>A0A1I3AZS0_9GAMM</name>
<keyword evidence="3" id="KW-1185">Reference proteome</keyword>
<proteinExistence type="predicted"/>
<feature type="signal peptide" evidence="1">
    <location>
        <begin position="1"/>
        <end position="21"/>
    </location>
</feature>
<dbReference type="InterPro" id="IPR036280">
    <property type="entry name" value="Multihaem_cyt_sf"/>
</dbReference>
<reference evidence="2 3" key="1">
    <citation type="submission" date="2016-10" db="EMBL/GenBank/DDBJ databases">
        <authorList>
            <person name="de Groot N.N."/>
        </authorList>
    </citation>
    <scope>NUCLEOTIDE SEQUENCE [LARGE SCALE GENOMIC DNA]</scope>
    <source>
        <strain evidence="2 3">CGMCC 1.6848</strain>
    </source>
</reference>
<evidence type="ECO:0000313" key="2">
    <source>
        <dbReference type="EMBL" id="SFH55514.1"/>
    </source>
</evidence>
<evidence type="ECO:0000256" key="1">
    <source>
        <dbReference type="SAM" id="SignalP"/>
    </source>
</evidence>
<evidence type="ECO:0000313" key="3">
    <source>
        <dbReference type="Proteomes" id="UP000199040"/>
    </source>
</evidence>
<dbReference type="STRING" id="442341.SAMN04487959_105264"/>
<accession>A0A1I3AZS0</accession>
<dbReference type="EMBL" id="FOPY01000005">
    <property type="protein sequence ID" value="SFH55514.1"/>
    <property type="molecule type" value="Genomic_DNA"/>
</dbReference>
<dbReference type="Proteomes" id="UP000199040">
    <property type="component" value="Unassembled WGS sequence"/>
</dbReference>